<dbReference type="Proteomes" id="UP000265618">
    <property type="component" value="Unassembled WGS sequence"/>
</dbReference>
<feature type="compositionally biased region" description="Polar residues" evidence="1">
    <location>
        <begin position="1360"/>
        <end position="1369"/>
    </location>
</feature>
<sequence>MPPRPSPKQGKTGVSTVSSASFFGSQHEMYLPRLVIDLDLIDSGLGVQESHESPLQHTIWGAMNLSSRDEQIAAFVRMAIVLSCGLPAALALPLEEPSEVEGSHIDMNVSPFKVFPSGDIKSSITSKFTSEKTLFSRVLMHIPGDMLHKSPLLRATVTSFNKGLLPPVFSRAALGQMFLALGEKFTLPQPDASLLTMKLAQHLSVVVTSRSAPVARMSHGLNLAYPSRFGPLLQASTSVFKFLESKFGRRIPAAAFKVFFARVAVLFDCIVEEYPRHSPQFDQFTFWAIAAMERFWAKAKADRTEFAATKKSLKKHETALLADLPPDAAERTALQRSIANIKESIDIVSPRADTNEEEMKSLVVRGGNLAAVYLFSEEMWTHRRKDTFKKLIAETYHSIGVEKPPDFSISVSLFLSGLASGQYHFMFPEKQSLNPFLWLYAGALPAVDTAVLSCVRACIGAIMYPPGIPFMDNTNGVEVATCVQMWRDGLLESLKADNTRENNQKLLAVARKQCPITVVNIDHPGSVFFPIAVRALENGHPLIFLSHGVGTDEAWTFFSHVINLVVGRSTRRGQVLRFNDGRYRVRVKTPLHNMRIYIAMPAAYYRARNTFLDCRPMKPTLTLQILDVFQRACPEGDIGPFQEAALKESAAHKARQQYWHVLRDMSRQLITLKPGSASADVIRSGSALLDLAQEVQTTQAACANQWVRRGIDYGLAMPIRMVESHFRSFPAPILRGAATVEKQMVFLTERVSEFVLDKGFTNLTPPSVAQLFSDSLGRLVASTVAPNVLFEMGQFQVLMLLYNLINLLMRGDFDTATCDAAMYAMSHNWKAVKGRVDTKYHESLLPVLKTRGTPLSKHALLKSAFERLSWLESSAPVFHGVCASILECDEAFAEAILLVNNIDAGTELLSYIIGNTPKREYIMGQNHHSKDKLRLPEMLGTVLCDGTLAKNYTVLCCLNPASALVSMGAWMRAFSSAKYIQMGQDNIADFREKNMAAAQQLKMPRMRVQVHDMVNTLRSSSKAVAIGVMCAPVDAFPFLHVTMVLSQAGMQPVYGLFNHMPPERVAVVLWDTIKEKKPTDRVFHQPVKMVVIMPRHAEKQNPDLAQFLVGKSIYQMCLRVQRDPVRAAYTKIPGPAWMGLSPTPHFLTPTPGIPAFVSPAFSAAMQRMYAGVALTFAQKQYHPSFQRRGAGMEWFISVTICVRQVSTLARFMVHYGQDASHIYSRPPLQRVTAKSRLARGPARGGRSRDSDVRFAGHLSLSNDLIEKCQQNPATDMFRTWSWPSQFQSGVVSPLNNMAILRYLRLLTDTICYEGPSSYLTQVQVELPCHAGHLLDSYDLLKVSDGHGTQRTGLTAKTGVSMASRQQSRSKYGESMHSARSGMSNSSYMQPAGSVIAGSEAGSQATSHVGRRNHGRGQTHRVAQQLTQALECIADTDNVRIALLSPDAPLVEKLSVPAQLPDIRGMLSSHNKVFAQDPAACLASDFFGVVPLQYSVDRPSILEDIRDLLESLTAPSDARKRAIAASKAKRGGRSRSRDDERYMDVEMDMDSHNLIEIVHSLTSCPKVVAAAHKVLASNPLADWCEDPCDISGLSQDAKRALLFSLMVEFANNEGIRQADCHFVCSMTPPLSMDRSRDAPAVQLKAKLVNFRLSADMTTPVSASYHLPPACATVYIHCDSDKRRSHGRGAIREVSNVSSESELSLLQDQQSSGMIRVSQLKGGVPGLGHIGEQMANVPVILGSRRLGNVSLRDKIGADHWISMGAHFDIM</sequence>
<gene>
    <name evidence="2" type="ORF">KIPB_000318</name>
</gene>
<reference evidence="2 3" key="1">
    <citation type="journal article" date="2018" name="PLoS ONE">
        <title>The draft genome of Kipferlia bialata reveals reductive genome evolution in fornicate parasites.</title>
        <authorList>
            <person name="Tanifuji G."/>
            <person name="Takabayashi S."/>
            <person name="Kume K."/>
            <person name="Takagi M."/>
            <person name="Nakayama T."/>
            <person name="Kamikawa R."/>
            <person name="Inagaki Y."/>
            <person name="Hashimoto T."/>
        </authorList>
    </citation>
    <scope>NUCLEOTIDE SEQUENCE [LARGE SCALE GENOMIC DNA]</scope>
    <source>
        <strain evidence="2">NY0173</strain>
    </source>
</reference>
<proteinExistence type="predicted"/>
<evidence type="ECO:0000313" key="3">
    <source>
        <dbReference type="Proteomes" id="UP000265618"/>
    </source>
</evidence>
<evidence type="ECO:0000313" key="2">
    <source>
        <dbReference type="EMBL" id="GIQ79646.1"/>
    </source>
</evidence>
<name>A0A9K3GEV4_9EUKA</name>
<keyword evidence="3" id="KW-1185">Reference proteome</keyword>
<accession>A0A9K3GEV4</accession>
<feature type="region of interest" description="Disordered" evidence="1">
    <location>
        <begin position="1357"/>
        <end position="1383"/>
    </location>
</feature>
<dbReference type="EMBL" id="BDIP01000036">
    <property type="protein sequence ID" value="GIQ79646.1"/>
    <property type="molecule type" value="Genomic_DNA"/>
</dbReference>
<protein>
    <submittedName>
        <fullName evidence="2">Uncharacterized protein</fullName>
    </submittedName>
</protein>
<organism evidence="2 3">
    <name type="scientific">Kipferlia bialata</name>
    <dbReference type="NCBI Taxonomy" id="797122"/>
    <lineage>
        <taxon>Eukaryota</taxon>
        <taxon>Metamonada</taxon>
        <taxon>Carpediemonas-like organisms</taxon>
        <taxon>Kipferlia</taxon>
    </lineage>
</organism>
<evidence type="ECO:0000256" key="1">
    <source>
        <dbReference type="SAM" id="MobiDB-lite"/>
    </source>
</evidence>
<comment type="caution">
    <text evidence="2">The sequence shown here is derived from an EMBL/GenBank/DDBJ whole genome shotgun (WGS) entry which is preliminary data.</text>
</comment>